<keyword evidence="12" id="KW-0460">Magnesium</keyword>
<dbReference type="InterPro" id="IPR004101">
    <property type="entry name" value="Mur_ligase_C"/>
</dbReference>
<dbReference type="SUPFAM" id="SSF53244">
    <property type="entry name" value="MurD-like peptide ligases, peptide-binding domain"/>
    <property type="match status" value="1"/>
</dbReference>
<dbReference type="InterPro" id="IPR018109">
    <property type="entry name" value="Folylpolyglutamate_synth_CS"/>
</dbReference>
<dbReference type="GO" id="GO:0008841">
    <property type="term" value="F:dihydrofolate synthase activity"/>
    <property type="evidence" value="ECO:0007669"/>
    <property type="project" value="UniProtKB-EC"/>
</dbReference>
<evidence type="ECO:0000256" key="4">
    <source>
        <dbReference type="ARBA" id="ARBA00008276"/>
    </source>
</evidence>
<evidence type="ECO:0000256" key="2">
    <source>
        <dbReference type="ARBA" id="ARBA00004799"/>
    </source>
</evidence>
<dbReference type="UniPathway" id="UPA00077">
    <property type="reaction ID" value="UER00157"/>
</dbReference>
<comment type="catalytic activity">
    <reaction evidence="20">
        <text>7,8-dihydropteroate + L-glutamate + ATP = 7,8-dihydrofolate + ADP + phosphate + H(+)</text>
        <dbReference type="Rhea" id="RHEA:23584"/>
        <dbReference type="ChEBI" id="CHEBI:15378"/>
        <dbReference type="ChEBI" id="CHEBI:17839"/>
        <dbReference type="ChEBI" id="CHEBI:29985"/>
        <dbReference type="ChEBI" id="CHEBI:30616"/>
        <dbReference type="ChEBI" id="CHEBI:43474"/>
        <dbReference type="ChEBI" id="CHEBI:57451"/>
        <dbReference type="ChEBI" id="CHEBI:456216"/>
        <dbReference type="EC" id="6.3.2.12"/>
    </reaction>
</comment>
<dbReference type="Gene3D" id="3.40.1190.10">
    <property type="entry name" value="Mur-like, catalytic domain"/>
    <property type="match status" value="1"/>
</dbReference>
<comment type="pathway">
    <text evidence="3">Cofactor biosynthesis; tetrahydrofolylpolyglutamate biosynthesis.</text>
</comment>
<dbReference type="OrthoDB" id="9809356at2"/>
<evidence type="ECO:0000256" key="15">
    <source>
        <dbReference type="ARBA" id="ARBA00030592"/>
    </source>
</evidence>
<dbReference type="Pfam" id="PF08245">
    <property type="entry name" value="Mur_ligase_M"/>
    <property type="match status" value="1"/>
</dbReference>
<dbReference type="AlphaFoldDB" id="A0A0W0W1N9"/>
<organism evidence="24 25">
    <name type="scientific">Legionella maceachernii</name>
    <dbReference type="NCBI Taxonomy" id="466"/>
    <lineage>
        <taxon>Bacteria</taxon>
        <taxon>Pseudomonadati</taxon>
        <taxon>Pseudomonadota</taxon>
        <taxon>Gammaproteobacteria</taxon>
        <taxon>Legionellales</taxon>
        <taxon>Legionellaceae</taxon>
        <taxon>Legionella</taxon>
    </lineage>
</organism>
<dbReference type="PANTHER" id="PTHR11136:SF0">
    <property type="entry name" value="DIHYDROFOLATE SYNTHETASE-RELATED"/>
    <property type="match status" value="1"/>
</dbReference>
<dbReference type="NCBIfam" id="TIGR01499">
    <property type="entry name" value="folC"/>
    <property type="match status" value="1"/>
</dbReference>
<comment type="caution">
    <text evidence="24">The sequence shown here is derived from an EMBL/GenBank/DDBJ whole genome shotgun (WGS) entry which is preliminary data.</text>
</comment>
<dbReference type="EC" id="6.3.2.17" evidence="6"/>
<sequence length="432" mass="48194">MKQYKNFTLAEWLDFLENRHQQEIQLGLARIRQVAEALDLLQPKAKVITVAGTNGKGSTVATLEAIYSEAGFQVASYTSPHLLSFNERIRINRKHINDEQLCLAFTAIEAGRGEIPLTYFEMTTLAALWYFKQRRLDLIILEVGLGGRFDATNIISADLAIITTIDFDHQDYLGHSTEAIGFEKAGILRANRPFIFADKNPPNCIIEQGLALNAPMYLCGRDYDFRLINQTIELKFQGEYLVFPQPKLHSNSVVAAIIGSLLLKAELPIRYSHLQQAVANVFLPGRLQLIKDKTATILDVSHNPQAAEHLAAFIRSFHPKRSVHAVFSALKDKDIPGMVAPLKDCVDYWYPALLTNKRAASRQQLEEAFSLCSHVSICHNDPLSAYQAACDNANVGDLIVVYGSFITVGKVMQAIYEKQGSVDKQLDKSLSS</sequence>
<dbReference type="Pfam" id="PF02875">
    <property type="entry name" value="Mur_ligase_C"/>
    <property type="match status" value="1"/>
</dbReference>
<dbReference type="GO" id="GO:0004326">
    <property type="term" value="F:tetrahydrofolylpolyglutamate synthase activity"/>
    <property type="evidence" value="ECO:0007669"/>
    <property type="project" value="UniProtKB-EC"/>
</dbReference>
<evidence type="ECO:0000256" key="20">
    <source>
        <dbReference type="ARBA" id="ARBA00049161"/>
    </source>
</evidence>
<evidence type="ECO:0000256" key="18">
    <source>
        <dbReference type="ARBA" id="ARBA00047808"/>
    </source>
</evidence>
<comment type="catalytic activity">
    <reaction evidence="17">
        <text>(6S)-5,6,7,8-tetrahydrofolyl-(gamma-L-Glu)(n) + L-glutamate + ATP = (6S)-5,6,7,8-tetrahydrofolyl-(gamma-L-Glu)(n+1) + ADP + phosphate + H(+)</text>
        <dbReference type="Rhea" id="RHEA:10580"/>
        <dbReference type="Rhea" id="RHEA-COMP:14738"/>
        <dbReference type="Rhea" id="RHEA-COMP:14740"/>
        <dbReference type="ChEBI" id="CHEBI:15378"/>
        <dbReference type="ChEBI" id="CHEBI:29985"/>
        <dbReference type="ChEBI" id="CHEBI:30616"/>
        <dbReference type="ChEBI" id="CHEBI:43474"/>
        <dbReference type="ChEBI" id="CHEBI:141005"/>
        <dbReference type="ChEBI" id="CHEBI:456216"/>
        <dbReference type="EC" id="6.3.2.17"/>
    </reaction>
</comment>
<dbReference type="GO" id="GO:0046872">
    <property type="term" value="F:metal ion binding"/>
    <property type="evidence" value="ECO:0007669"/>
    <property type="project" value="UniProtKB-KW"/>
</dbReference>
<keyword evidence="8 21" id="KW-0436">Ligase</keyword>
<evidence type="ECO:0000256" key="12">
    <source>
        <dbReference type="ARBA" id="ARBA00022842"/>
    </source>
</evidence>
<dbReference type="InterPro" id="IPR036565">
    <property type="entry name" value="Mur-like_cat_sf"/>
</dbReference>
<proteinExistence type="inferred from homology"/>
<dbReference type="GO" id="GO:0046656">
    <property type="term" value="P:folic acid biosynthetic process"/>
    <property type="evidence" value="ECO:0007669"/>
    <property type="project" value="UniProtKB-KW"/>
</dbReference>
<protein>
    <recommendedName>
        <fullName evidence="7">Dihydrofolate synthase/folylpolyglutamate synthase</fullName>
        <ecNumber evidence="5">6.3.2.12</ecNumber>
        <ecNumber evidence="6">6.3.2.17</ecNumber>
    </recommendedName>
    <alternativeName>
        <fullName evidence="16">Folylpoly-gamma-glutamate synthetase-dihydrofolate synthetase</fullName>
    </alternativeName>
    <alternativeName>
        <fullName evidence="14">Folylpolyglutamate synthetase</fullName>
    </alternativeName>
    <alternativeName>
        <fullName evidence="15">Tetrahydrofolylpolyglutamate synthase</fullName>
    </alternativeName>
</protein>
<keyword evidence="13" id="KW-0289">Folate biosynthesis</keyword>
<dbReference type="EMBL" id="LNYL01000041">
    <property type="protein sequence ID" value="KTD26169.1"/>
    <property type="molecule type" value="Genomic_DNA"/>
</dbReference>
<dbReference type="GO" id="GO:0046654">
    <property type="term" value="P:tetrahydrofolate biosynthetic process"/>
    <property type="evidence" value="ECO:0007669"/>
    <property type="project" value="UniProtKB-UniPathway"/>
</dbReference>
<evidence type="ECO:0000256" key="19">
    <source>
        <dbReference type="ARBA" id="ARBA00049035"/>
    </source>
</evidence>
<dbReference type="EC" id="6.3.2.12" evidence="5"/>
<keyword evidence="25" id="KW-1185">Reference proteome</keyword>
<evidence type="ECO:0000259" key="23">
    <source>
        <dbReference type="Pfam" id="PF08245"/>
    </source>
</evidence>
<dbReference type="PATRIC" id="fig|466.6.peg.1619"/>
<dbReference type="Proteomes" id="UP000054908">
    <property type="component" value="Unassembled WGS sequence"/>
</dbReference>
<evidence type="ECO:0000256" key="1">
    <source>
        <dbReference type="ARBA" id="ARBA00002714"/>
    </source>
</evidence>
<evidence type="ECO:0000256" key="7">
    <source>
        <dbReference type="ARBA" id="ARBA00019357"/>
    </source>
</evidence>
<evidence type="ECO:0000256" key="5">
    <source>
        <dbReference type="ARBA" id="ARBA00013023"/>
    </source>
</evidence>
<dbReference type="SUPFAM" id="SSF53623">
    <property type="entry name" value="MurD-like peptide ligases, catalytic domain"/>
    <property type="match status" value="1"/>
</dbReference>
<dbReference type="PROSITE" id="PS01012">
    <property type="entry name" value="FOLYLPOLYGLU_SYNT_2"/>
    <property type="match status" value="1"/>
</dbReference>
<dbReference type="GO" id="GO:0005524">
    <property type="term" value="F:ATP binding"/>
    <property type="evidence" value="ECO:0007669"/>
    <property type="project" value="UniProtKB-KW"/>
</dbReference>
<evidence type="ECO:0000259" key="22">
    <source>
        <dbReference type="Pfam" id="PF02875"/>
    </source>
</evidence>
<reference evidence="24 25" key="1">
    <citation type="submission" date="2015-11" db="EMBL/GenBank/DDBJ databases">
        <title>Genomic analysis of 38 Legionella species identifies large and diverse effector repertoires.</title>
        <authorList>
            <person name="Burstein D."/>
            <person name="Amaro F."/>
            <person name="Zusman T."/>
            <person name="Lifshitz Z."/>
            <person name="Cohen O."/>
            <person name="Gilbert J.A."/>
            <person name="Pupko T."/>
            <person name="Shuman H.A."/>
            <person name="Segal G."/>
        </authorList>
    </citation>
    <scope>NUCLEOTIDE SEQUENCE [LARGE SCALE GENOMIC DNA]</scope>
    <source>
        <strain evidence="24 25">PX-1-G2-E2</strain>
    </source>
</reference>
<evidence type="ECO:0000256" key="14">
    <source>
        <dbReference type="ARBA" id="ARBA00030048"/>
    </source>
</evidence>
<evidence type="ECO:0000256" key="13">
    <source>
        <dbReference type="ARBA" id="ARBA00022909"/>
    </source>
</evidence>
<evidence type="ECO:0000256" key="16">
    <source>
        <dbReference type="ARBA" id="ARBA00032510"/>
    </source>
</evidence>
<evidence type="ECO:0000256" key="11">
    <source>
        <dbReference type="ARBA" id="ARBA00022840"/>
    </source>
</evidence>
<dbReference type="PIRSF" id="PIRSF001563">
    <property type="entry name" value="Folylpolyglu_synth"/>
    <property type="match status" value="1"/>
</dbReference>
<comment type="pathway">
    <text evidence="2">Cofactor biosynthesis; tetrahydrofolate biosynthesis; 7,8-dihydrofolate from 2-amino-4-hydroxy-6-hydroxymethyl-7,8-dihydropteridine diphosphate and 4-aminobenzoate: step 2/2.</text>
</comment>
<name>A0A0W0W1N9_9GAMM</name>
<comment type="catalytic activity">
    <reaction evidence="19">
        <text>(6R)-5,10-methylenetetrahydrofolyl-(gamma-L-Glu)(n) + L-glutamate + ATP = (6R)-5,10-methylenetetrahydrofolyl-(gamma-L-Glu)(n+1) + ADP + phosphate + H(+)</text>
        <dbReference type="Rhea" id="RHEA:51912"/>
        <dbReference type="Rhea" id="RHEA-COMP:13257"/>
        <dbReference type="Rhea" id="RHEA-COMP:13258"/>
        <dbReference type="ChEBI" id="CHEBI:15378"/>
        <dbReference type="ChEBI" id="CHEBI:29985"/>
        <dbReference type="ChEBI" id="CHEBI:30616"/>
        <dbReference type="ChEBI" id="CHEBI:43474"/>
        <dbReference type="ChEBI" id="CHEBI:136572"/>
        <dbReference type="ChEBI" id="CHEBI:456216"/>
        <dbReference type="EC" id="6.3.2.17"/>
    </reaction>
</comment>
<evidence type="ECO:0000313" key="25">
    <source>
        <dbReference type="Proteomes" id="UP000054908"/>
    </source>
</evidence>
<dbReference type="STRING" id="466.Lmac_1537"/>
<dbReference type="InterPro" id="IPR036615">
    <property type="entry name" value="Mur_ligase_C_dom_sf"/>
</dbReference>
<dbReference type="Gene3D" id="3.90.190.20">
    <property type="entry name" value="Mur ligase, C-terminal domain"/>
    <property type="match status" value="1"/>
</dbReference>
<evidence type="ECO:0000256" key="8">
    <source>
        <dbReference type="ARBA" id="ARBA00022598"/>
    </source>
</evidence>
<keyword evidence="9" id="KW-0479">Metal-binding</keyword>
<evidence type="ECO:0000256" key="6">
    <source>
        <dbReference type="ARBA" id="ARBA00013025"/>
    </source>
</evidence>
<dbReference type="RefSeq" id="WP_058452307.1">
    <property type="nucleotide sequence ID" value="NZ_CAAAIB010000011.1"/>
</dbReference>
<evidence type="ECO:0000256" key="3">
    <source>
        <dbReference type="ARBA" id="ARBA00005150"/>
    </source>
</evidence>
<dbReference type="PANTHER" id="PTHR11136">
    <property type="entry name" value="FOLYLPOLYGLUTAMATE SYNTHASE-RELATED"/>
    <property type="match status" value="1"/>
</dbReference>
<accession>A0A0W0W1N9</accession>
<feature type="domain" description="Mur ligase central" evidence="23">
    <location>
        <begin position="50"/>
        <end position="191"/>
    </location>
</feature>
<evidence type="ECO:0000256" key="21">
    <source>
        <dbReference type="PIRNR" id="PIRNR001563"/>
    </source>
</evidence>
<comment type="function">
    <text evidence="1">Functions in two distinct reactions of the de novo folate biosynthetic pathway. Catalyzes the addition of a glutamate residue to dihydropteroate (7,8-dihydropteroate or H2Pte) to form dihydrofolate (7,8-dihydrofolate monoglutamate or H2Pte-Glu). Also catalyzes successive additions of L-glutamate to tetrahydrofolate or 10-formyltetrahydrofolate or 5,10-methylenetetrahydrofolate, leading to folylpolyglutamate derivatives.</text>
</comment>
<evidence type="ECO:0000256" key="9">
    <source>
        <dbReference type="ARBA" id="ARBA00022723"/>
    </source>
</evidence>
<keyword evidence="11 21" id="KW-0067">ATP-binding</keyword>
<evidence type="ECO:0000313" key="24">
    <source>
        <dbReference type="EMBL" id="KTD26169.1"/>
    </source>
</evidence>
<evidence type="ECO:0000256" key="10">
    <source>
        <dbReference type="ARBA" id="ARBA00022741"/>
    </source>
</evidence>
<gene>
    <name evidence="24" type="primary">folC</name>
    <name evidence="24" type="ORF">Lmac_1537</name>
</gene>
<dbReference type="NCBIfam" id="NF008101">
    <property type="entry name" value="PRK10846.1"/>
    <property type="match status" value="1"/>
</dbReference>
<comment type="catalytic activity">
    <reaction evidence="18">
        <text>10-formyltetrahydrofolyl-(gamma-L-Glu)(n) + L-glutamate + ATP = 10-formyltetrahydrofolyl-(gamma-L-Glu)(n+1) + ADP + phosphate + H(+)</text>
        <dbReference type="Rhea" id="RHEA:51904"/>
        <dbReference type="Rhea" id="RHEA-COMP:13088"/>
        <dbReference type="Rhea" id="RHEA-COMP:14300"/>
        <dbReference type="ChEBI" id="CHEBI:15378"/>
        <dbReference type="ChEBI" id="CHEBI:29985"/>
        <dbReference type="ChEBI" id="CHEBI:30616"/>
        <dbReference type="ChEBI" id="CHEBI:43474"/>
        <dbReference type="ChEBI" id="CHEBI:134413"/>
        <dbReference type="ChEBI" id="CHEBI:456216"/>
        <dbReference type="EC" id="6.3.2.17"/>
    </reaction>
</comment>
<dbReference type="InterPro" id="IPR001645">
    <property type="entry name" value="Folylpolyglutamate_synth"/>
</dbReference>
<feature type="domain" description="Mur ligase C-terminal" evidence="22">
    <location>
        <begin position="285"/>
        <end position="405"/>
    </location>
</feature>
<dbReference type="InterPro" id="IPR013221">
    <property type="entry name" value="Mur_ligase_cen"/>
</dbReference>
<comment type="similarity">
    <text evidence="4 21">Belongs to the folylpolyglutamate synthase family.</text>
</comment>
<evidence type="ECO:0000256" key="17">
    <source>
        <dbReference type="ARBA" id="ARBA00047493"/>
    </source>
</evidence>
<keyword evidence="10 21" id="KW-0547">Nucleotide-binding</keyword>
<dbReference type="GO" id="GO:0005737">
    <property type="term" value="C:cytoplasm"/>
    <property type="evidence" value="ECO:0007669"/>
    <property type="project" value="TreeGrafter"/>
</dbReference>